<evidence type="ECO:0000256" key="5">
    <source>
        <dbReference type="ARBA" id="ARBA00023040"/>
    </source>
</evidence>
<evidence type="ECO:0000256" key="3">
    <source>
        <dbReference type="ARBA" id="ARBA00022692"/>
    </source>
</evidence>
<dbReference type="OMA" id="CNSWSAQ"/>
<dbReference type="PROSITE" id="PS50262">
    <property type="entry name" value="G_PROTEIN_RECEP_F1_2"/>
    <property type="match status" value="1"/>
</dbReference>
<dbReference type="PANTHER" id="PTHR45695">
    <property type="entry name" value="LEUCOKININ RECEPTOR-RELATED"/>
    <property type="match status" value="1"/>
</dbReference>
<dbReference type="FunCoup" id="A0A7M7JMW4">
    <property type="interactions" value="122"/>
</dbReference>
<keyword evidence="6 11" id="KW-0472">Membrane</keyword>
<dbReference type="InterPro" id="IPR017452">
    <property type="entry name" value="GPCR_Rhodpsn_7TM"/>
</dbReference>
<dbReference type="Proteomes" id="UP000594260">
    <property type="component" value="Unplaced"/>
</dbReference>
<keyword evidence="14" id="KW-1185">Reference proteome</keyword>
<evidence type="ECO:0000259" key="12">
    <source>
        <dbReference type="PROSITE" id="PS50262"/>
    </source>
</evidence>
<dbReference type="Gene3D" id="1.20.1070.10">
    <property type="entry name" value="Rhodopsin 7-helix transmembrane proteins"/>
    <property type="match status" value="1"/>
</dbReference>
<evidence type="ECO:0000256" key="9">
    <source>
        <dbReference type="RuleBase" id="RU000688"/>
    </source>
</evidence>
<dbReference type="KEGG" id="vde:111246859"/>
<feature type="transmembrane region" description="Helical" evidence="11">
    <location>
        <begin position="327"/>
        <end position="346"/>
    </location>
</feature>
<evidence type="ECO:0000313" key="13">
    <source>
        <dbReference type="EnsemblMetazoa" id="XP_022652899"/>
    </source>
</evidence>
<name>A0A7M7JMW4_VARDE</name>
<keyword evidence="8 9" id="KW-0807">Transducer</keyword>
<comment type="similarity">
    <text evidence="2 9">Belongs to the G-protein coupled receptor 1 family.</text>
</comment>
<dbReference type="EnsemblMetazoa" id="XM_022797164">
    <property type="protein sequence ID" value="XP_022652899"/>
    <property type="gene ID" value="LOC111246859"/>
</dbReference>
<feature type="region of interest" description="Disordered" evidence="10">
    <location>
        <begin position="411"/>
        <end position="436"/>
    </location>
</feature>
<evidence type="ECO:0000256" key="8">
    <source>
        <dbReference type="ARBA" id="ARBA00023224"/>
    </source>
</evidence>
<feature type="transmembrane region" description="Helical" evidence="11">
    <location>
        <begin position="213"/>
        <end position="235"/>
    </location>
</feature>
<feature type="transmembrane region" description="Helical" evidence="11">
    <location>
        <begin position="123"/>
        <end position="144"/>
    </location>
</feature>
<feature type="transmembrane region" description="Helical" evidence="11">
    <location>
        <begin position="165"/>
        <end position="185"/>
    </location>
</feature>
<keyword evidence="7 9" id="KW-0675">Receptor</keyword>
<dbReference type="PROSITE" id="PS00237">
    <property type="entry name" value="G_PROTEIN_RECEP_F1_1"/>
    <property type="match status" value="1"/>
</dbReference>
<evidence type="ECO:0000256" key="7">
    <source>
        <dbReference type="ARBA" id="ARBA00023170"/>
    </source>
</evidence>
<dbReference type="PRINTS" id="PR00237">
    <property type="entry name" value="GPCRRHODOPSN"/>
</dbReference>
<evidence type="ECO:0000256" key="1">
    <source>
        <dbReference type="ARBA" id="ARBA00004141"/>
    </source>
</evidence>
<evidence type="ECO:0000256" key="6">
    <source>
        <dbReference type="ARBA" id="ARBA00023136"/>
    </source>
</evidence>
<evidence type="ECO:0000256" key="11">
    <source>
        <dbReference type="SAM" id="Phobius"/>
    </source>
</evidence>
<organism evidence="13 14">
    <name type="scientific">Varroa destructor</name>
    <name type="common">Honeybee mite</name>
    <dbReference type="NCBI Taxonomy" id="109461"/>
    <lineage>
        <taxon>Eukaryota</taxon>
        <taxon>Metazoa</taxon>
        <taxon>Ecdysozoa</taxon>
        <taxon>Arthropoda</taxon>
        <taxon>Chelicerata</taxon>
        <taxon>Arachnida</taxon>
        <taxon>Acari</taxon>
        <taxon>Parasitiformes</taxon>
        <taxon>Mesostigmata</taxon>
        <taxon>Gamasina</taxon>
        <taxon>Dermanyssoidea</taxon>
        <taxon>Varroidae</taxon>
        <taxon>Varroa</taxon>
    </lineage>
</organism>
<feature type="compositionally biased region" description="Polar residues" evidence="10">
    <location>
        <begin position="420"/>
        <end position="436"/>
    </location>
</feature>
<evidence type="ECO:0000256" key="2">
    <source>
        <dbReference type="ARBA" id="ARBA00010663"/>
    </source>
</evidence>
<keyword evidence="5 9" id="KW-0297">G-protein coupled receptor</keyword>
<dbReference type="OrthoDB" id="6422738at2759"/>
<evidence type="ECO:0000256" key="10">
    <source>
        <dbReference type="SAM" id="MobiDB-lite"/>
    </source>
</evidence>
<dbReference type="Pfam" id="PF00001">
    <property type="entry name" value="7tm_1"/>
    <property type="match status" value="1"/>
</dbReference>
<dbReference type="PANTHER" id="PTHR45695:SF22">
    <property type="entry name" value="G-PROTEIN COUPLED RECEPTORS FAMILY 1 PROFILE DOMAIN-CONTAINING PROTEIN"/>
    <property type="match status" value="1"/>
</dbReference>
<dbReference type="RefSeq" id="XP_022652899.1">
    <property type="nucleotide sequence ID" value="XM_022797164.1"/>
</dbReference>
<dbReference type="GO" id="GO:0005886">
    <property type="term" value="C:plasma membrane"/>
    <property type="evidence" value="ECO:0007669"/>
    <property type="project" value="TreeGrafter"/>
</dbReference>
<feature type="domain" description="G-protein coupled receptors family 1 profile" evidence="12">
    <location>
        <begin position="65"/>
        <end position="346"/>
    </location>
</feature>
<keyword evidence="4 11" id="KW-1133">Transmembrane helix</keyword>
<evidence type="ECO:0000256" key="4">
    <source>
        <dbReference type="ARBA" id="ARBA00022989"/>
    </source>
</evidence>
<dbReference type="GO" id="GO:0004930">
    <property type="term" value="F:G protein-coupled receptor activity"/>
    <property type="evidence" value="ECO:0007669"/>
    <property type="project" value="UniProtKB-KW"/>
</dbReference>
<accession>A0A7M7JMW4</accession>
<evidence type="ECO:0000313" key="14">
    <source>
        <dbReference type="Proteomes" id="UP000594260"/>
    </source>
</evidence>
<keyword evidence="3 9" id="KW-0812">Transmembrane</keyword>
<dbReference type="SUPFAM" id="SSF81321">
    <property type="entry name" value="Family A G protein-coupled receptor-like"/>
    <property type="match status" value="1"/>
</dbReference>
<protein>
    <recommendedName>
        <fullName evidence="12">G-protein coupled receptors family 1 profile domain-containing protein</fullName>
    </recommendedName>
</protein>
<reference evidence="13" key="1">
    <citation type="submission" date="2021-01" db="UniProtKB">
        <authorList>
            <consortium name="EnsemblMetazoa"/>
        </authorList>
    </citation>
    <scope>IDENTIFICATION</scope>
</reference>
<dbReference type="AlphaFoldDB" id="A0A7M7JMW4"/>
<comment type="subcellular location">
    <subcellularLocation>
        <location evidence="1">Membrane</location>
        <topology evidence="1">Multi-pass membrane protein</topology>
    </subcellularLocation>
</comment>
<dbReference type="InterPro" id="IPR000276">
    <property type="entry name" value="GPCR_Rhodpsn"/>
</dbReference>
<dbReference type="InParanoid" id="A0A7M7JMW4"/>
<feature type="transmembrane region" description="Helical" evidence="11">
    <location>
        <begin position="52"/>
        <end position="74"/>
    </location>
</feature>
<sequence>MKQMANEDTVGNQSILVQPWPSIDDLYPLEEAEESTSLCPECQFNSGSLVSILVYSALFVCATVGNVPVFLSLIRNRHRKSRIKLMMLNLAIADLIVTFIFIPVEIFWRLMVQWKAGVLMCKVFQVVRAFGPYLSSTIIICISLDRYFAVLHPLKVHDAQRRGKIMIFLAWFVSLTWSLPQAVVYEVEGHPYIKDFYQCVTFNFFTNAPQQRVYVLFGLLLQYGIPLVIIIWCYCKILLEICHRSTDGELTTRTGRPTNLRVQYRQVVRLRRSVPSNVECITRTRNRTLRLTVIIVLTFFWCWTPYVTMVVWYQIDTEGATKLNEYLQNALFMFAVSNSCVNPLLYGSYAKSNWTRFFARCLGIGAHKDGADGGSVAGEPGQLERNISSHFRQTIIVTSRGSSHRSKILYSTVDPPSPLQPTSSIHCHQSANSHLD</sequence>
<proteinExistence type="inferred from homology"/>
<feature type="transmembrane region" description="Helical" evidence="11">
    <location>
        <begin position="86"/>
        <end position="111"/>
    </location>
</feature>
<feature type="transmembrane region" description="Helical" evidence="11">
    <location>
        <begin position="291"/>
        <end position="315"/>
    </location>
</feature>
<dbReference type="GeneID" id="111246859"/>